<evidence type="ECO:0000256" key="1">
    <source>
        <dbReference type="SAM" id="MobiDB-lite"/>
    </source>
</evidence>
<evidence type="ECO:0000313" key="3">
    <source>
        <dbReference type="Proteomes" id="UP000018874"/>
    </source>
</evidence>
<gene>
    <name evidence="2" type="ORF">T231_14385</name>
</gene>
<dbReference type="PATRIC" id="fig|1411021.3.peg.1929"/>
<proteinExistence type="predicted"/>
<keyword evidence="3" id="KW-1185">Reference proteome</keyword>
<protein>
    <submittedName>
        <fullName evidence="2">Uncharacterized protein</fullName>
    </submittedName>
</protein>
<comment type="caution">
    <text evidence="2">The sequence shown here is derived from an EMBL/GenBank/DDBJ whole genome shotgun (WGS) entry which is preliminary data.</text>
</comment>
<dbReference type="AlphaFoldDB" id="W2CNR1"/>
<reference evidence="2 3" key="1">
    <citation type="submission" date="2013-11" db="EMBL/GenBank/DDBJ databases">
        <title>Single cell genomics of uncultured Tannerella BU063 (oral taxon 286).</title>
        <authorList>
            <person name="Beall C.J."/>
            <person name="Campbell A.G."/>
            <person name="Griffen A.L."/>
            <person name="Podar M."/>
            <person name="Leys E.J."/>
        </authorList>
    </citation>
    <scope>NUCLEOTIDE SEQUENCE [LARGE SCALE GENOMIC DNA]</scope>
    <source>
        <strain evidence="2">Cell 6/7/9</strain>
    </source>
</reference>
<name>W2CNR1_9BACT</name>
<organism evidence="2 3">
    <name type="scientific">Tannerella sp. oral taxon BU063 isolate Cell 6/7/9</name>
    <dbReference type="NCBI Taxonomy" id="1411021"/>
    <lineage>
        <taxon>Bacteria</taxon>
        <taxon>Pseudomonadati</taxon>
        <taxon>Bacteroidota</taxon>
        <taxon>Bacteroidia</taxon>
        <taxon>Bacteroidales</taxon>
        <taxon>Tannerellaceae</taxon>
        <taxon>Tannerella</taxon>
    </lineage>
</organism>
<dbReference type="Proteomes" id="UP000018874">
    <property type="component" value="Unassembled WGS sequence"/>
</dbReference>
<dbReference type="EMBL" id="AYYD01001216">
    <property type="protein sequence ID" value="ETK08106.1"/>
    <property type="molecule type" value="Genomic_DNA"/>
</dbReference>
<accession>W2CNR1</accession>
<sequence>MQSGTAMHGQAASALSEMRSKYILNPSKLSSLGRGLRKPEQVLDWLRAVCADPNRHSIGFAQCARLKTGTRLASRSVRGSKQALDWGVRDASQVCRVQSKFHLILVPGKLSQPRQRPARSKTDERPPPMIDPATKDRILEAAQIVDVVSEFVTLRKRRFL</sequence>
<evidence type="ECO:0000313" key="2">
    <source>
        <dbReference type="EMBL" id="ETK08106.1"/>
    </source>
</evidence>
<feature type="region of interest" description="Disordered" evidence="1">
    <location>
        <begin position="110"/>
        <end position="130"/>
    </location>
</feature>